<comment type="caution">
    <text evidence="1">The sequence shown here is derived from an EMBL/GenBank/DDBJ whole genome shotgun (WGS) entry which is preliminary data.</text>
</comment>
<proteinExistence type="predicted"/>
<reference evidence="1 2" key="1">
    <citation type="journal article" date="2016" name="Antonie Van Leeuwenhoek">
        <title>Denitratimonas tolerans gen. nov., sp. nov., a denitrifying bacterium isolated from a bioreactor for tannery wastewater treatment.</title>
        <authorList>
            <person name="Han S.I."/>
            <person name="Kim J.O."/>
            <person name="Lee Y.R."/>
            <person name="Ekpeghere K.I."/>
            <person name="Koh S.C."/>
            <person name="Whang K.S."/>
        </authorList>
    </citation>
    <scope>NUCLEOTIDE SEQUENCE [LARGE SCALE GENOMIC DNA]</scope>
    <source>
        <strain evidence="1 2">KACC 17565</strain>
    </source>
</reference>
<sequence length="170" mass="19228">MKFHTFIQRLAAAIVLTLVVPSIGLASEMKTQKKWEFAVDSAAEFEPMAAEIRQEMEAGKYSHLAERDRLAVDTDLNRVNRLLTKRDQRSKLAQSDQVELVNAQERINAILIDNDADRIICKLEAKVGTRMKTKNCLTVREWAMVNAAAERTMQDMRVGGGKVPQIEDNQ</sequence>
<organism evidence="1 2">
    <name type="scientific">Denitratimonas tolerans</name>
    <dbReference type="NCBI Taxonomy" id="1338420"/>
    <lineage>
        <taxon>Bacteria</taxon>
        <taxon>Pseudomonadati</taxon>
        <taxon>Pseudomonadota</taxon>
        <taxon>Gammaproteobacteria</taxon>
        <taxon>Lysobacterales</taxon>
        <taxon>Lysobacteraceae</taxon>
        <taxon>Denitratimonas</taxon>
    </lineage>
</organism>
<gene>
    <name evidence="1" type="ORF">WB794_02840</name>
</gene>
<dbReference type="Proteomes" id="UP001364472">
    <property type="component" value="Unassembled WGS sequence"/>
</dbReference>
<evidence type="ECO:0000313" key="2">
    <source>
        <dbReference type="Proteomes" id="UP001364472"/>
    </source>
</evidence>
<dbReference type="AlphaFoldDB" id="A0AAW9R3D5"/>
<keyword evidence="2" id="KW-1185">Reference proteome</keyword>
<accession>A0AAW9R3D5</accession>
<name>A0AAW9R3D5_9GAMM</name>
<evidence type="ECO:0000313" key="1">
    <source>
        <dbReference type="EMBL" id="MEJ1248611.1"/>
    </source>
</evidence>
<dbReference type="RefSeq" id="WP_337334331.1">
    <property type="nucleotide sequence ID" value="NZ_JBBDHC010000003.1"/>
</dbReference>
<protein>
    <submittedName>
        <fullName evidence="1">Uncharacterized protein</fullName>
    </submittedName>
</protein>
<dbReference type="EMBL" id="JBBDHC010000003">
    <property type="protein sequence ID" value="MEJ1248611.1"/>
    <property type="molecule type" value="Genomic_DNA"/>
</dbReference>